<evidence type="ECO:0000313" key="3">
    <source>
        <dbReference type="Proteomes" id="UP000061348"/>
    </source>
</evidence>
<sequence>MKPYQKIFDRIREAVLPEFRERVADYLVEYETVLLDSHADAAKGSASAEQLRGYLRGLNTMRVLGMADWEDLDRRVAQQAELERGPSQLDPLAH</sequence>
<dbReference type="Proteomes" id="UP000239731">
    <property type="component" value="Unassembled WGS sequence"/>
</dbReference>
<dbReference type="EMBL" id="PVUH01000006">
    <property type="protein sequence ID" value="PRW93103.1"/>
    <property type="molecule type" value="Genomic_DNA"/>
</dbReference>
<name>A0A109L0W5_PSEFL</name>
<dbReference type="RefSeq" id="WP_034125707.1">
    <property type="nucleotide sequence ID" value="NZ_JAEACS010000007.1"/>
</dbReference>
<evidence type="ECO:0000313" key="1">
    <source>
        <dbReference type="EMBL" id="KWV85885.1"/>
    </source>
</evidence>
<reference evidence="1 3" key="1">
    <citation type="submission" date="2015-05" db="EMBL/GenBank/DDBJ databases">
        <title>A genomic and transcriptomic approach to investigate the blue pigment phenotype in Pseudomonas fluorescens.</title>
        <authorList>
            <person name="Andreani N.A."/>
            <person name="Cardazzo B."/>
        </authorList>
    </citation>
    <scope>NUCLEOTIDE SEQUENCE [LARGE SCALE GENOMIC DNA]</scope>
    <source>
        <strain evidence="1 3">Ps_22</strain>
    </source>
</reference>
<dbReference type="EMBL" id="LCYA01000115">
    <property type="protein sequence ID" value="KWV85885.1"/>
    <property type="molecule type" value="Genomic_DNA"/>
</dbReference>
<dbReference type="GeneID" id="86981994"/>
<gene>
    <name evidence="2" type="ORF">C7A10_11490</name>
    <name evidence="1" type="ORF">PFLmoz3_04408</name>
</gene>
<proteinExistence type="predicted"/>
<dbReference type="PATRIC" id="fig|294.192.peg.3887"/>
<accession>A0A109L0W5</accession>
<reference evidence="2 4" key="2">
    <citation type="submission" date="2018-03" db="EMBL/GenBank/DDBJ databases">
        <title>Blue discolouration in mozzarella cheese caused by Pseudomonas fluorescens.</title>
        <authorList>
            <person name="Chiesa F."/>
            <person name="Dalmasso A."/>
            <person name="Lomonaco S."/>
        </authorList>
    </citation>
    <scope>NUCLEOTIDE SEQUENCE [LARGE SCALE GENOMIC DNA]</scope>
    <source>
        <strain evidence="2 4">11293</strain>
    </source>
</reference>
<comment type="caution">
    <text evidence="1">The sequence shown here is derived from an EMBL/GenBank/DDBJ whole genome shotgun (WGS) entry which is preliminary data.</text>
</comment>
<protein>
    <submittedName>
        <fullName evidence="1">Uncharacterized protein</fullName>
    </submittedName>
</protein>
<evidence type="ECO:0000313" key="4">
    <source>
        <dbReference type="Proteomes" id="UP000239731"/>
    </source>
</evidence>
<organism evidence="1 3">
    <name type="scientific">Pseudomonas fluorescens</name>
    <dbReference type="NCBI Taxonomy" id="294"/>
    <lineage>
        <taxon>Bacteria</taxon>
        <taxon>Pseudomonadati</taxon>
        <taxon>Pseudomonadota</taxon>
        <taxon>Gammaproteobacteria</taxon>
        <taxon>Pseudomonadales</taxon>
        <taxon>Pseudomonadaceae</taxon>
        <taxon>Pseudomonas</taxon>
    </lineage>
</organism>
<dbReference type="Proteomes" id="UP000061348">
    <property type="component" value="Unassembled WGS sequence"/>
</dbReference>
<dbReference type="AlphaFoldDB" id="A0A109L0W5"/>
<evidence type="ECO:0000313" key="2">
    <source>
        <dbReference type="EMBL" id="PRW93103.1"/>
    </source>
</evidence>